<evidence type="ECO:0000313" key="2">
    <source>
        <dbReference type="EMBL" id="MBY5956980.1"/>
    </source>
</evidence>
<name>A0A953HRD3_9BACT</name>
<keyword evidence="3" id="KW-1185">Reference proteome</keyword>
<dbReference type="Proteomes" id="UP000753961">
    <property type="component" value="Unassembled WGS sequence"/>
</dbReference>
<evidence type="ECO:0000256" key="1">
    <source>
        <dbReference type="SAM" id="SignalP"/>
    </source>
</evidence>
<comment type="caution">
    <text evidence="2">The sequence shown here is derived from an EMBL/GenBank/DDBJ whole genome shotgun (WGS) entry which is preliminary data.</text>
</comment>
<dbReference type="RefSeq" id="WP_222578494.1">
    <property type="nucleotide sequence ID" value="NZ_JAHVHU010000002.1"/>
</dbReference>
<keyword evidence="1" id="KW-0732">Signal</keyword>
<reference evidence="2" key="1">
    <citation type="submission" date="2021-06" db="EMBL/GenBank/DDBJ databases">
        <title>44 bacteria genomes isolated from Dapeng, Shenzhen.</title>
        <authorList>
            <person name="Zheng W."/>
            <person name="Yu S."/>
            <person name="Huang Y."/>
        </authorList>
    </citation>
    <scope>NUCLEOTIDE SEQUENCE</scope>
    <source>
        <strain evidence="2">DP5N28-2</strain>
    </source>
</reference>
<evidence type="ECO:0000313" key="3">
    <source>
        <dbReference type="Proteomes" id="UP000753961"/>
    </source>
</evidence>
<protein>
    <submittedName>
        <fullName evidence="2">Uncharacterized protein</fullName>
    </submittedName>
</protein>
<proteinExistence type="predicted"/>
<feature type="signal peptide" evidence="1">
    <location>
        <begin position="1"/>
        <end position="22"/>
    </location>
</feature>
<organism evidence="2 3">
    <name type="scientific">Membranihabitans marinus</name>
    <dbReference type="NCBI Taxonomy" id="1227546"/>
    <lineage>
        <taxon>Bacteria</taxon>
        <taxon>Pseudomonadati</taxon>
        <taxon>Bacteroidota</taxon>
        <taxon>Saprospiria</taxon>
        <taxon>Saprospirales</taxon>
        <taxon>Saprospiraceae</taxon>
        <taxon>Membranihabitans</taxon>
    </lineage>
</organism>
<gene>
    <name evidence="2" type="ORF">KUV50_02455</name>
</gene>
<sequence>MLFKSLLPGFSIFLFYLTASYASPTLPMPPQKVSPTVIQGVIKNYEKYSKTKMYSSKNHWGAGLIRTGKLKYNPMARLRFDSHNLTRKSIFSPLFLKPRFTPIPAIPYRSPSIWNVPKIQLLVAAPETATVF</sequence>
<feature type="chain" id="PRO_5037578500" evidence="1">
    <location>
        <begin position="23"/>
        <end position="132"/>
    </location>
</feature>
<dbReference type="AlphaFoldDB" id="A0A953HRD3"/>
<dbReference type="EMBL" id="JAHVHU010000002">
    <property type="protein sequence ID" value="MBY5956980.1"/>
    <property type="molecule type" value="Genomic_DNA"/>
</dbReference>
<accession>A0A953HRD3</accession>